<accession>A0A0C1F8Y2</accession>
<name>A0A0C1F8Y2_9FLAO</name>
<dbReference type="STRING" id="266749.SAMN05421876_103332"/>
<dbReference type="Proteomes" id="UP000031473">
    <property type="component" value="Unassembled WGS sequence"/>
</dbReference>
<dbReference type="RefSeq" id="WP_039348570.1">
    <property type="nucleotide sequence ID" value="NZ_FOLA01000003.1"/>
</dbReference>
<reference evidence="1 2" key="1">
    <citation type="submission" date="2014-10" db="EMBL/GenBank/DDBJ databases">
        <title>Kaistella jeonii genome.</title>
        <authorList>
            <person name="Clayton J.T."/>
            <person name="Newman J.D."/>
        </authorList>
    </citation>
    <scope>NUCLEOTIDE SEQUENCE [LARGE SCALE GENOMIC DNA]</scope>
    <source>
        <strain evidence="1 2">DSM 17048</strain>
    </source>
</reference>
<dbReference type="AlphaFoldDB" id="A0A0C1F8Y2"/>
<comment type="caution">
    <text evidence="1">The sequence shown here is derived from an EMBL/GenBank/DDBJ whole genome shotgun (WGS) entry which is preliminary data.</text>
</comment>
<dbReference type="OrthoDB" id="838435at2"/>
<dbReference type="EMBL" id="JSYL01000002">
    <property type="protein sequence ID" value="KIA89587.1"/>
    <property type="molecule type" value="Genomic_DNA"/>
</dbReference>
<proteinExistence type="predicted"/>
<organism evidence="1 2">
    <name type="scientific">Kaistella jeonii</name>
    <dbReference type="NCBI Taxonomy" id="266749"/>
    <lineage>
        <taxon>Bacteria</taxon>
        <taxon>Pseudomonadati</taxon>
        <taxon>Bacteroidota</taxon>
        <taxon>Flavobacteriia</taxon>
        <taxon>Flavobacteriales</taxon>
        <taxon>Weeksellaceae</taxon>
        <taxon>Chryseobacterium group</taxon>
        <taxon>Kaistella</taxon>
    </lineage>
</organism>
<protein>
    <recommendedName>
        <fullName evidence="3">GIY-YIG domain-containing protein</fullName>
    </recommendedName>
</protein>
<keyword evidence="2" id="KW-1185">Reference proteome</keyword>
<sequence length="138" mass="16406">MFDELEKYKENGHFFFQKGDNLKNVSKNVPDKPGVYYFLRLRKGKIDLVYIGKSGTMMQNGLFRNQLLKNRLNNKQGGMKRQFFLDLKLADEEIDAVDIYWFVTHNEQHHDLPAFVEGILLQRYFEMYGELPEWNSGF</sequence>
<evidence type="ECO:0000313" key="2">
    <source>
        <dbReference type="Proteomes" id="UP000031473"/>
    </source>
</evidence>
<evidence type="ECO:0008006" key="3">
    <source>
        <dbReference type="Google" id="ProtNLM"/>
    </source>
</evidence>
<gene>
    <name evidence="1" type="ORF">OA86_02840</name>
</gene>
<evidence type="ECO:0000313" key="1">
    <source>
        <dbReference type="EMBL" id="KIA89587.1"/>
    </source>
</evidence>